<keyword evidence="3" id="KW-1185">Reference proteome</keyword>
<reference evidence="3" key="1">
    <citation type="journal article" date="2019" name="Int. J. Syst. Evol. Microbiol.">
        <title>The Global Catalogue of Microorganisms (GCM) 10K type strain sequencing project: providing services to taxonomists for standard genome sequencing and annotation.</title>
        <authorList>
            <consortium name="The Broad Institute Genomics Platform"/>
            <consortium name="The Broad Institute Genome Sequencing Center for Infectious Disease"/>
            <person name="Wu L."/>
            <person name="Ma J."/>
        </authorList>
    </citation>
    <scope>NUCLEOTIDE SEQUENCE [LARGE SCALE GENOMIC DNA]</scope>
    <source>
        <strain evidence="3">KCTC 42281</strain>
    </source>
</reference>
<dbReference type="EMBL" id="JBHRYD010000002">
    <property type="protein sequence ID" value="MFC3704420.1"/>
    <property type="molecule type" value="Genomic_DNA"/>
</dbReference>
<dbReference type="Proteomes" id="UP001595613">
    <property type="component" value="Unassembled WGS sequence"/>
</dbReference>
<dbReference type="PANTHER" id="PTHR42831:SF1">
    <property type="entry name" value="FE-S PROTEIN MATURATION AUXILIARY FACTOR YITW"/>
    <property type="match status" value="1"/>
</dbReference>
<proteinExistence type="predicted"/>
<name>A0ABV7X0Y5_9HYPH</name>
<dbReference type="InterPro" id="IPR052339">
    <property type="entry name" value="Fe-S_Maturation_MIP18"/>
</dbReference>
<accession>A0ABV7X0Y5</accession>
<dbReference type="SUPFAM" id="SSF117916">
    <property type="entry name" value="Fe-S cluster assembly (FSCA) domain-like"/>
    <property type="match status" value="1"/>
</dbReference>
<evidence type="ECO:0000259" key="1">
    <source>
        <dbReference type="Pfam" id="PF01883"/>
    </source>
</evidence>
<dbReference type="InterPro" id="IPR034904">
    <property type="entry name" value="FSCA_dom_sf"/>
</dbReference>
<organism evidence="2 3">
    <name type="scientific">Devosia honganensis</name>
    <dbReference type="NCBI Taxonomy" id="1610527"/>
    <lineage>
        <taxon>Bacteria</taxon>
        <taxon>Pseudomonadati</taxon>
        <taxon>Pseudomonadota</taxon>
        <taxon>Alphaproteobacteria</taxon>
        <taxon>Hyphomicrobiales</taxon>
        <taxon>Devosiaceae</taxon>
        <taxon>Devosia</taxon>
    </lineage>
</organism>
<dbReference type="Gene3D" id="3.30.300.130">
    <property type="entry name" value="Fe-S cluster assembly (FSCA)"/>
    <property type="match status" value="1"/>
</dbReference>
<evidence type="ECO:0000313" key="3">
    <source>
        <dbReference type="Proteomes" id="UP001595613"/>
    </source>
</evidence>
<dbReference type="InterPro" id="IPR002744">
    <property type="entry name" value="MIP18-like"/>
</dbReference>
<dbReference type="PANTHER" id="PTHR42831">
    <property type="entry name" value="FE-S PROTEIN MATURATION AUXILIARY FACTOR YITW"/>
    <property type="match status" value="1"/>
</dbReference>
<comment type="caution">
    <text evidence="2">The sequence shown here is derived from an EMBL/GenBank/DDBJ whole genome shotgun (WGS) entry which is preliminary data.</text>
</comment>
<gene>
    <name evidence="2" type="ORF">ACFOOL_06595</name>
</gene>
<evidence type="ECO:0000313" key="2">
    <source>
        <dbReference type="EMBL" id="MFC3704420.1"/>
    </source>
</evidence>
<protein>
    <submittedName>
        <fullName evidence="2">Metal-sulfur cluster assembly factor</fullName>
    </submittedName>
</protein>
<dbReference type="Pfam" id="PF01883">
    <property type="entry name" value="FeS_assembly_P"/>
    <property type="match status" value="1"/>
</dbReference>
<sequence length="104" mass="11119">MIDASADMVLEAEVREALREVIDPELGFNIVDLGMIYDIGVTDEGAARVIMTTTVRGCPATDFLRQAVETRTAGVAGIGSVSVELTYDPPWSPMMAAPELAAQF</sequence>
<feature type="domain" description="MIP18 family-like" evidence="1">
    <location>
        <begin position="11"/>
        <end position="84"/>
    </location>
</feature>
<dbReference type="RefSeq" id="WP_380096007.1">
    <property type="nucleotide sequence ID" value="NZ_JBHRYD010000002.1"/>
</dbReference>